<reference evidence="2 3" key="1">
    <citation type="journal article" date="2007" name="Int. J. Syst. Evol. Microbiol.">
        <title>Chryseobacterium flavum sp. nov., isolated from polluted soil.</title>
        <authorList>
            <person name="Zhou Y."/>
            <person name="Dong J."/>
            <person name="Wang X."/>
            <person name="Huang X."/>
            <person name="Zhang K.Y."/>
            <person name="Zhang Y.Q."/>
            <person name="Guo Y.F."/>
            <person name="Lai R."/>
            <person name="Li W.J."/>
        </authorList>
    </citation>
    <scope>NUCLEOTIDE SEQUENCE [LARGE SCALE GENOMIC DNA]</scope>
    <source>
        <strain evidence="2 3">KCTC 12877</strain>
    </source>
</reference>
<dbReference type="EMBL" id="QNUE01000010">
    <property type="protein sequence ID" value="REC66164.1"/>
    <property type="molecule type" value="Genomic_DNA"/>
</dbReference>
<keyword evidence="1" id="KW-0472">Membrane</keyword>
<protein>
    <submittedName>
        <fullName evidence="2">DoxX family protein</fullName>
    </submittedName>
</protein>
<proteinExistence type="predicted"/>
<keyword evidence="1" id="KW-1133">Transmembrane helix</keyword>
<dbReference type="OrthoDB" id="8778559at2"/>
<feature type="transmembrane region" description="Helical" evidence="1">
    <location>
        <begin position="101"/>
        <end position="121"/>
    </location>
</feature>
<feature type="transmembrane region" description="Helical" evidence="1">
    <location>
        <begin position="46"/>
        <end position="65"/>
    </location>
</feature>
<comment type="caution">
    <text evidence="2">The sequence shown here is derived from an EMBL/GenBank/DDBJ whole genome shotgun (WGS) entry which is preliminary data.</text>
</comment>
<feature type="transmembrane region" description="Helical" evidence="1">
    <location>
        <begin position="72"/>
        <end position="89"/>
    </location>
</feature>
<dbReference type="AlphaFoldDB" id="A0A3D9CKA0"/>
<sequence length="134" mass="15020">MKKNFFLRFVLSVILLMHSVISISSGDVNNFGLQYLDTIGFSPFGLYLAWAVKLTHLVSVPLIWIDKCIRPVAILNILIFAFGIYYVHWQNGWFVVGGGSNGIEFNVLLIFGFFNLIYPGIRFGKAVKADRGAA</sequence>
<evidence type="ECO:0000256" key="1">
    <source>
        <dbReference type="SAM" id="Phobius"/>
    </source>
</evidence>
<accession>A0A3D9CKA0</accession>
<dbReference type="RefSeq" id="WP_115961067.1">
    <property type="nucleotide sequence ID" value="NZ_CBCRVL010000011.1"/>
</dbReference>
<keyword evidence="1" id="KW-0812">Transmembrane</keyword>
<evidence type="ECO:0000313" key="3">
    <source>
        <dbReference type="Proteomes" id="UP000256769"/>
    </source>
</evidence>
<dbReference type="Proteomes" id="UP000256769">
    <property type="component" value="Unassembled WGS sequence"/>
</dbReference>
<evidence type="ECO:0000313" key="2">
    <source>
        <dbReference type="EMBL" id="REC66164.1"/>
    </source>
</evidence>
<name>A0A3D9CKA0_9FLAO</name>
<gene>
    <name evidence="2" type="ORF">DRF59_13670</name>
</gene>
<organism evidence="2 3">
    <name type="scientific">Chryseobacterium flavum</name>
    <dbReference type="NCBI Taxonomy" id="415851"/>
    <lineage>
        <taxon>Bacteria</taxon>
        <taxon>Pseudomonadati</taxon>
        <taxon>Bacteroidota</taxon>
        <taxon>Flavobacteriia</taxon>
        <taxon>Flavobacteriales</taxon>
        <taxon>Weeksellaceae</taxon>
        <taxon>Chryseobacterium group</taxon>
        <taxon>Chryseobacterium</taxon>
    </lineage>
</organism>
<keyword evidence="3" id="KW-1185">Reference proteome</keyword>